<feature type="transmembrane region" description="Helical" evidence="1">
    <location>
        <begin position="56"/>
        <end position="73"/>
    </location>
</feature>
<evidence type="ECO:0000313" key="3">
    <source>
        <dbReference type="Proteomes" id="UP000177117"/>
    </source>
</evidence>
<sequence length="151" mass="17092">MTIIISTLSVFLIMGAVLIMRKKFEYKICPICIGVAGTWLWILIGIYSGFLDAEKWKLIAAMFMGGSVVGIAYQLERRLDSEERLTWKALFIPVGFVLVYGLINLSWMHLILSLVGISLIAYLFLRKSASKKNSQISDKVAYLEKKMKNCC</sequence>
<dbReference type="EMBL" id="MGJD01000028">
    <property type="protein sequence ID" value="OGN00144.1"/>
    <property type="molecule type" value="Genomic_DNA"/>
</dbReference>
<keyword evidence="1" id="KW-0472">Membrane</keyword>
<comment type="caution">
    <text evidence="2">The sequence shown here is derived from an EMBL/GenBank/DDBJ whole genome shotgun (WGS) entry which is preliminary data.</text>
</comment>
<accession>A0A1F8EH49</accession>
<protein>
    <submittedName>
        <fullName evidence="2">Uncharacterized protein</fullName>
    </submittedName>
</protein>
<keyword evidence="1" id="KW-1133">Transmembrane helix</keyword>
<dbReference type="Proteomes" id="UP000177117">
    <property type="component" value="Unassembled WGS sequence"/>
</dbReference>
<feature type="transmembrane region" description="Helical" evidence="1">
    <location>
        <begin position="85"/>
        <end position="103"/>
    </location>
</feature>
<organism evidence="2 3">
    <name type="scientific">Candidatus Yanofskybacteria bacterium RIFCSPHIGHO2_01_FULL_41_53</name>
    <dbReference type="NCBI Taxonomy" id="1802663"/>
    <lineage>
        <taxon>Bacteria</taxon>
        <taxon>Candidatus Yanofskyibacteriota</taxon>
    </lineage>
</organism>
<feature type="transmembrane region" description="Helical" evidence="1">
    <location>
        <begin position="28"/>
        <end position="50"/>
    </location>
</feature>
<evidence type="ECO:0000313" key="2">
    <source>
        <dbReference type="EMBL" id="OGN00144.1"/>
    </source>
</evidence>
<name>A0A1F8EH49_9BACT</name>
<reference evidence="2 3" key="1">
    <citation type="journal article" date="2016" name="Nat. Commun.">
        <title>Thousands of microbial genomes shed light on interconnected biogeochemical processes in an aquifer system.</title>
        <authorList>
            <person name="Anantharaman K."/>
            <person name="Brown C.T."/>
            <person name="Hug L.A."/>
            <person name="Sharon I."/>
            <person name="Castelle C.J."/>
            <person name="Probst A.J."/>
            <person name="Thomas B.C."/>
            <person name="Singh A."/>
            <person name="Wilkins M.J."/>
            <person name="Karaoz U."/>
            <person name="Brodie E.L."/>
            <person name="Williams K.H."/>
            <person name="Hubbard S.S."/>
            <person name="Banfield J.F."/>
        </authorList>
    </citation>
    <scope>NUCLEOTIDE SEQUENCE [LARGE SCALE GENOMIC DNA]</scope>
</reference>
<proteinExistence type="predicted"/>
<dbReference type="AlphaFoldDB" id="A0A1F8EH49"/>
<evidence type="ECO:0000256" key="1">
    <source>
        <dbReference type="SAM" id="Phobius"/>
    </source>
</evidence>
<feature type="transmembrane region" description="Helical" evidence="1">
    <location>
        <begin position="6"/>
        <end position="21"/>
    </location>
</feature>
<gene>
    <name evidence="2" type="ORF">A2650_04320</name>
</gene>
<keyword evidence="1" id="KW-0812">Transmembrane</keyword>